<feature type="region of interest" description="Disordered" evidence="1">
    <location>
        <begin position="76"/>
        <end position="205"/>
    </location>
</feature>
<proteinExistence type="predicted"/>
<reference evidence="2 3" key="1">
    <citation type="submission" date="2014-04" db="EMBL/GenBank/DDBJ databases">
        <authorList>
            <consortium name="DOE Joint Genome Institute"/>
            <person name="Kuo A."/>
            <person name="Tarkka M."/>
            <person name="Buscot F."/>
            <person name="Kohler A."/>
            <person name="Nagy L.G."/>
            <person name="Floudas D."/>
            <person name="Copeland A."/>
            <person name="Barry K.W."/>
            <person name="Cichocki N."/>
            <person name="Veneault-Fourrey C."/>
            <person name="LaButti K."/>
            <person name="Lindquist E.A."/>
            <person name="Lipzen A."/>
            <person name="Lundell T."/>
            <person name="Morin E."/>
            <person name="Murat C."/>
            <person name="Sun H."/>
            <person name="Tunlid A."/>
            <person name="Henrissat B."/>
            <person name="Grigoriev I.V."/>
            <person name="Hibbett D.S."/>
            <person name="Martin F."/>
            <person name="Nordberg H.P."/>
            <person name="Cantor M.N."/>
            <person name="Hua S.X."/>
        </authorList>
    </citation>
    <scope>NUCLEOTIDE SEQUENCE [LARGE SCALE GENOMIC DNA]</scope>
    <source>
        <strain evidence="2 3">F 1598</strain>
    </source>
</reference>
<dbReference type="STRING" id="765440.A0A0C3AN20"/>
<evidence type="ECO:0000313" key="2">
    <source>
        <dbReference type="EMBL" id="KIM75298.1"/>
    </source>
</evidence>
<reference evidence="3" key="2">
    <citation type="submission" date="2015-01" db="EMBL/GenBank/DDBJ databases">
        <title>Evolutionary Origins and Diversification of the Mycorrhizal Mutualists.</title>
        <authorList>
            <consortium name="DOE Joint Genome Institute"/>
            <consortium name="Mycorrhizal Genomics Consortium"/>
            <person name="Kohler A."/>
            <person name="Kuo A."/>
            <person name="Nagy L.G."/>
            <person name="Floudas D."/>
            <person name="Copeland A."/>
            <person name="Barry K.W."/>
            <person name="Cichocki N."/>
            <person name="Veneault-Fourrey C."/>
            <person name="LaButti K."/>
            <person name="Lindquist E.A."/>
            <person name="Lipzen A."/>
            <person name="Lundell T."/>
            <person name="Morin E."/>
            <person name="Murat C."/>
            <person name="Riley R."/>
            <person name="Ohm R."/>
            <person name="Sun H."/>
            <person name="Tunlid A."/>
            <person name="Henrissat B."/>
            <person name="Grigoriev I.V."/>
            <person name="Hibbett D.S."/>
            <person name="Martin F."/>
        </authorList>
    </citation>
    <scope>NUCLEOTIDE SEQUENCE [LARGE SCALE GENOMIC DNA]</scope>
    <source>
        <strain evidence="3">F 1598</strain>
    </source>
</reference>
<feature type="compositionally biased region" description="Polar residues" evidence="1">
    <location>
        <begin position="188"/>
        <end position="205"/>
    </location>
</feature>
<feature type="region of interest" description="Disordered" evidence="1">
    <location>
        <begin position="1"/>
        <end position="20"/>
    </location>
</feature>
<organism evidence="2 3">
    <name type="scientific">Piloderma croceum (strain F 1598)</name>
    <dbReference type="NCBI Taxonomy" id="765440"/>
    <lineage>
        <taxon>Eukaryota</taxon>
        <taxon>Fungi</taxon>
        <taxon>Dikarya</taxon>
        <taxon>Basidiomycota</taxon>
        <taxon>Agaricomycotina</taxon>
        <taxon>Agaricomycetes</taxon>
        <taxon>Agaricomycetidae</taxon>
        <taxon>Atheliales</taxon>
        <taxon>Atheliaceae</taxon>
        <taxon>Piloderma</taxon>
    </lineage>
</organism>
<gene>
    <name evidence="2" type="ORF">PILCRDRAFT_13712</name>
</gene>
<dbReference type="AlphaFoldDB" id="A0A0C3AN20"/>
<dbReference type="InParanoid" id="A0A0C3AN20"/>
<evidence type="ECO:0000256" key="1">
    <source>
        <dbReference type="SAM" id="MobiDB-lite"/>
    </source>
</evidence>
<dbReference type="HOGENOM" id="CLU_1337956_0_0_1"/>
<protein>
    <submittedName>
        <fullName evidence="2">Uncharacterized protein</fullName>
    </submittedName>
</protein>
<keyword evidence="3" id="KW-1185">Reference proteome</keyword>
<feature type="compositionally biased region" description="Polar residues" evidence="1">
    <location>
        <begin position="147"/>
        <end position="156"/>
    </location>
</feature>
<feature type="compositionally biased region" description="Low complexity" evidence="1">
    <location>
        <begin position="170"/>
        <end position="183"/>
    </location>
</feature>
<dbReference type="EMBL" id="KN833048">
    <property type="protein sequence ID" value="KIM75298.1"/>
    <property type="molecule type" value="Genomic_DNA"/>
</dbReference>
<sequence>MSTDNTGTTGGSKAGIGSKIRGAAEVVHGVGDNVRGTFLGAIDTATGRQSENDEIAARGRMEVSQGMAKIRGAGAGATAGYESGGGFGPGTGTGTMGGGGGYGNKTADVGTQQSQSPYQREPSGYQGDQRAGAYQQDQPGREYAKDQSGNAYQQGYGSRVDQKQEPLGYQESQQGSQQDQPGEYVKGQSGNAYQQEFDSQVKQKQ</sequence>
<name>A0A0C3AN20_PILCF</name>
<feature type="compositionally biased region" description="Gly residues" evidence="1">
    <location>
        <begin position="76"/>
        <end position="103"/>
    </location>
</feature>
<dbReference type="OrthoDB" id="2590867at2759"/>
<evidence type="ECO:0000313" key="3">
    <source>
        <dbReference type="Proteomes" id="UP000054166"/>
    </source>
</evidence>
<accession>A0A0C3AN20</accession>
<feature type="compositionally biased region" description="Polar residues" evidence="1">
    <location>
        <begin position="109"/>
        <end position="118"/>
    </location>
</feature>
<dbReference type="Proteomes" id="UP000054166">
    <property type="component" value="Unassembled WGS sequence"/>
</dbReference>